<keyword evidence="2" id="KW-1185">Reference proteome</keyword>
<evidence type="ECO:0008006" key="3">
    <source>
        <dbReference type="Google" id="ProtNLM"/>
    </source>
</evidence>
<evidence type="ECO:0000313" key="2">
    <source>
        <dbReference type="Proteomes" id="UP001461341"/>
    </source>
</evidence>
<name>A0ABZ2YF47_9BACT</name>
<sequence length="52" mass="6043">MIAEKVKRWLIKATEDLKVIEHEIKLSEEEMAKGAVCFHCQQFVEKPITLNS</sequence>
<dbReference type="RefSeq" id="WP_369018526.1">
    <property type="nucleotide sequence ID" value="NZ_CP121689.1"/>
</dbReference>
<gene>
    <name evidence="1" type="ORF">QBE54_01135</name>
</gene>
<proteinExistence type="predicted"/>
<reference evidence="1 2" key="1">
    <citation type="submission" date="2023-03" db="EMBL/GenBank/DDBJ databases">
        <title>Novel Species.</title>
        <authorList>
            <person name="Ma S."/>
        </authorList>
    </citation>
    <scope>NUCLEOTIDE SEQUENCE [LARGE SCALE GENOMIC DNA]</scope>
    <source>
        <strain evidence="1 2">B11</strain>
    </source>
</reference>
<dbReference type="Gene3D" id="1.20.120.330">
    <property type="entry name" value="Nucleotidyltransferases domain 2"/>
    <property type="match status" value="1"/>
</dbReference>
<organism evidence="1 2">
    <name type="scientific">Thermatribacter velox</name>
    <dbReference type="NCBI Taxonomy" id="3039681"/>
    <lineage>
        <taxon>Bacteria</taxon>
        <taxon>Pseudomonadati</taxon>
        <taxon>Atribacterota</taxon>
        <taxon>Atribacteria</taxon>
        <taxon>Atribacterales</taxon>
        <taxon>Thermatribacteraceae</taxon>
        <taxon>Thermatribacter</taxon>
    </lineage>
</organism>
<evidence type="ECO:0000313" key="1">
    <source>
        <dbReference type="EMBL" id="WZL76368.1"/>
    </source>
</evidence>
<dbReference type="EMBL" id="CP121689">
    <property type="protein sequence ID" value="WZL76368.1"/>
    <property type="molecule type" value="Genomic_DNA"/>
</dbReference>
<accession>A0ABZ2YF47</accession>
<protein>
    <recommendedName>
        <fullName evidence="3">CxxH/CxxC protein</fullName>
    </recommendedName>
</protein>
<dbReference type="Proteomes" id="UP001461341">
    <property type="component" value="Chromosome"/>
</dbReference>